<dbReference type="SUPFAM" id="SSF51735">
    <property type="entry name" value="NAD(P)-binding Rossmann-fold domains"/>
    <property type="match status" value="1"/>
</dbReference>
<dbReference type="InterPro" id="IPR001509">
    <property type="entry name" value="Epimerase_deHydtase"/>
</dbReference>
<protein>
    <submittedName>
        <fullName evidence="2">Epimerase/dehydratase</fullName>
    </submittedName>
</protein>
<dbReference type="PANTHER" id="PTHR48079">
    <property type="entry name" value="PROTEIN YEEZ"/>
    <property type="match status" value="1"/>
</dbReference>
<dbReference type="AlphaFoldDB" id="F8GXI2"/>
<dbReference type="EMBL" id="CP002879">
    <property type="protein sequence ID" value="AEI82052.1"/>
    <property type="molecule type" value="Genomic_DNA"/>
</dbReference>
<dbReference type="GO" id="GO:0004029">
    <property type="term" value="F:aldehyde dehydrogenase (NAD+) activity"/>
    <property type="evidence" value="ECO:0007669"/>
    <property type="project" value="TreeGrafter"/>
</dbReference>
<sequence length="297" mass="31608">MRIFVTGATGFVGAAVVDELLAAGHPVIGMTRSEAGAAWLRDVGATAHFANLDDIDSILRGVTQADAIIHTAFNHDFSKFAEHSANDRRVIEAMGEAVGASGKPVVITSGTGLLAPGGVTTEDQVPDMSMAPFPRVATEVAATGLMERGTNVSVVRLPPSVHGDGDHGFVPMLIAIAREKGVSAYVGEGLNHWPAVHRRDAAKVFRLAAERGIAARYHATAEEGVPLRDIATVIGRRLGLPTVSITPEQAAEHFGWFAGFAAVDNRASSQHTRQVLNWEPKQPSLIVDLDRPRYFAQ</sequence>
<geneLocation type="plasmid" evidence="2 3">
    <name>pBB1</name>
</geneLocation>
<dbReference type="Pfam" id="PF01370">
    <property type="entry name" value="Epimerase"/>
    <property type="match status" value="1"/>
</dbReference>
<proteinExistence type="predicted"/>
<dbReference type="CDD" id="cd05262">
    <property type="entry name" value="SDR_a7"/>
    <property type="match status" value="1"/>
</dbReference>
<dbReference type="InterPro" id="IPR051783">
    <property type="entry name" value="NAD(P)-dependent_oxidoreduct"/>
</dbReference>
<gene>
    <name evidence="2" type="ordered locus">CNE_BB1p06320</name>
</gene>
<evidence type="ECO:0000259" key="1">
    <source>
        <dbReference type="Pfam" id="PF01370"/>
    </source>
</evidence>
<name>F8GXI2_CUPNN</name>
<accession>F8GXI2</accession>
<evidence type="ECO:0000313" key="3">
    <source>
        <dbReference type="Proteomes" id="UP000006798"/>
    </source>
</evidence>
<dbReference type="GO" id="GO:0005737">
    <property type="term" value="C:cytoplasm"/>
    <property type="evidence" value="ECO:0007669"/>
    <property type="project" value="TreeGrafter"/>
</dbReference>
<organism evidence="2 3">
    <name type="scientific">Cupriavidus necator (strain ATCC 43291 / DSM 13513 / CCUG 52238 / LMG 8453 / N-1)</name>
    <name type="common">Ralstonia eutropha</name>
    <dbReference type="NCBI Taxonomy" id="1042878"/>
    <lineage>
        <taxon>Bacteria</taxon>
        <taxon>Pseudomonadati</taxon>
        <taxon>Pseudomonadota</taxon>
        <taxon>Betaproteobacteria</taxon>
        <taxon>Burkholderiales</taxon>
        <taxon>Burkholderiaceae</taxon>
        <taxon>Cupriavidus</taxon>
    </lineage>
</organism>
<reference evidence="2 3" key="1">
    <citation type="journal article" date="2011" name="J. Bacteriol.">
        <title>Complete genome sequence of the type strain Cupriavidus necator N-1.</title>
        <authorList>
            <person name="Poehlein A."/>
            <person name="Kusian B."/>
            <person name="Friedrich B."/>
            <person name="Daniel R."/>
            <person name="Bowien B."/>
        </authorList>
    </citation>
    <scope>NUCLEOTIDE SEQUENCE [LARGE SCALE GENOMIC DNA]</scope>
    <source>
        <strain evidence="3">ATCC 43291 / DSM 13513 / CCUG 52238 / LMG 8453 / N-1</strain>
        <plasmid evidence="2 3">pBB1</plasmid>
    </source>
</reference>
<dbReference type="PANTHER" id="PTHR48079:SF6">
    <property type="entry name" value="NAD(P)-BINDING DOMAIN-CONTAINING PROTEIN-RELATED"/>
    <property type="match status" value="1"/>
</dbReference>
<dbReference type="RefSeq" id="WP_013959102.1">
    <property type="nucleotide sequence ID" value="NC_015727.1"/>
</dbReference>
<keyword evidence="2" id="KW-0614">Plasmid</keyword>
<dbReference type="InterPro" id="IPR036291">
    <property type="entry name" value="NAD(P)-bd_dom_sf"/>
</dbReference>
<dbReference type="HOGENOM" id="CLU_007383_12_3_4"/>
<dbReference type="KEGG" id="cnc:CNE_BB1p06320"/>
<evidence type="ECO:0000313" key="2">
    <source>
        <dbReference type="EMBL" id="AEI82052.1"/>
    </source>
</evidence>
<dbReference type="Proteomes" id="UP000006798">
    <property type="component" value="Plasmid pBB1"/>
</dbReference>
<dbReference type="GeneID" id="34312788"/>
<feature type="domain" description="NAD-dependent epimerase/dehydratase" evidence="1">
    <location>
        <begin position="3"/>
        <end position="211"/>
    </location>
</feature>
<dbReference type="Gene3D" id="3.40.50.720">
    <property type="entry name" value="NAD(P)-binding Rossmann-like Domain"/>
    <property type="match status" value="1"/>
</dbReference>